<comment type="subcellular location">
    <subcellularLocation>
        <location evidence="1">Mitochondrion inner membrane</location>
        <topology evidence="1">Multi-pass membrane protein</topology>
    </subcellularLocation>
</comment>
<feature type="domain" description="NADH:quinone oxidoreductase/Mrp antiporter transmembrane" evidence="17">
    <location>
        <begin position="128"/>
        <end position="413"/>
    </location>
</feature>
<comment type="function">
    <text evidence="16">Core subunit of the mitochondrial membrane respiratory chain NADH dehydrogenase (Complex I) which catalyzes electron transfer from NADH through the respiratory chain, using ubiquinone as an electron acceptor. Essential for the catalytic activity and assembly of complex I.</text>
</comment>
<dbReference type="InterPro" id="IPR018393">
    <property type="entry name" value="NADHpl_OxRdtase_5_subgr"/>
</dbReference>
<protein>
    <recommendedName>
        <fullName evidence="3 16">NADH-ubiquinone oxidoreductase chain 5</fullName>
        <ecNumber evidence="2 16">7.1.1.2</ecNumber>
    </recommendedName>
</protein>
<dbReference type="GO" id="GO:0042773">
    <property type="term" value="P:ATP synthesis coupled electron transport"/>
    <property type="evidence" value="ECO:0007669"/>
    <property type="project" value="InterPro"/>
</dbReference>
<keyword evidence="7" id="KW-0999">Mitochondrion inner membrane</keyword>
<feature type="transmembrane region" description="Helical" evidence="16">
    <location>
        <begin position="480"/>
        <end position="502"/>
    </location>
</feature>
<feature type="domain" description="NADH-Ubiquinone oxidoreductase (complex I) chain 5 N-terminal" evidence="18">
    <location>
        <begin position="70"/>
        <end position="111"/>
    </location>
</feature>
<geneLocation type="mitochondrion" evidence="20"/>
<evidence type="ECO:0000256" key="2">
    <source>
        <dbReference type="ARBA" id="ARBA00012944"/>
    </source>
</evidence>
<evidence type="ECO:0000256" key="12">
    <source>
        <dbReference type="ARBA" id="ARBA00023075"/>
    </source>
</evidence>
<comment type="catalytic activity">
    <reaction evidence="15 16">
        <text>a ubiquinone + NADH + 5 H(+)(in) = a ubiquinol + NAD(+) + 4 H(+)(out)</text>
        <dbReference type="Rhea" id="RHEA:29091"/>
        <dbReference type="Rhea" id="RHEA-COMP:9565"/>
        <dbReference type="Rhea" id="RHEA-COMP:9566"/>
        <dbReference type="ChEBI" id="CHEBI:15378"/>
        <dbReference type="ChEBI" id="CHEBI:16389"/>
        <dbReference type="ChEBI" id="CHEBI:17976"/>
        <dbReference type="ChEBI" id="CHEBI:57540"/>
        <dbReference type="ChEBI" id="CHEBI:57945"/>
        <dbReference type="EC" id="7.1.1.2"/>
    </reaction>
</comment>
<feature type="transmembrane region" description="Helical" evidence="16">
    <location>
        <begin position="207"/>
        <end position="229"/>
    </location>
</feature>
<evidence type="ECO:0000256" key="4">
    <source>
        <dbReference type="ARBA" id="ARBA00022448"/>
    </source>
</evidence>
<evidence type="ECO:0000256" key="14">
    <source>
        <dbReference type="ARBA" id="ARBA00023136"/>
    </source>
</evidence>
<organism evidence="20">
    <name type="scientific">Ophiomastix mixta</name>
    <dbReference type="NCBI Taxonomy" id="2705303"/>
    <lineage>
        <taxon>Eukaryota</taxon>
        <taxon>Metazoa</taxon>
        <taxon>Echinodermata</taxon>
        <taxon>Eleutherozoa</taxon>
        <taxon>Asterozoa</taxon>
        <taxon>Ophiuroidea</taxon>
        <taxon>Myophiuroidea</taxon>
        <taxon>Metophiurida</taxon>
        <taxon>Ophintegrida</taxon>
        <taxon>Amphilepidida</taxon>
        <taxon>Ophiurina</taxon>
        <taxon>Gnathophiurina</taxon>
        <taxon>Ophiactoidea</taxon>
        <taxon>Ophiocomidae</taxon>
        <taxon>Ophiomastix</taxon>
    </lineage>
</organism>
<dbReference type="Pfam" id="PF06455">
    <property type="entry name" value="NADH5_C"/>
    <property type="match status" value="1"/>
</dbReference>
<dbReference type="AlphaFoldDB" id="A0A6C0FJH7"/>
<evidence type="ECO:0000256" key="9">
    <source>
        <dbReference type="ARBA" id="ARBA00022982"/>
    </source>
</evidence>
<evidence type="ECO:0000259" key="19">
    <source>
        <dbReference type="Pfam" id="PF06455"/>
    </source>
</evidence>
<evidence type="ECO:0000259" key="17">
    <source>
        <dbReference type="Pfam" id="PF00361"/>
    </source>
</evidence>
<feature type="transmembrane region" description="Helical" evidence="16">
    <location>
        <begin position="32"/>
        <end position="50"/>
    </location>
</feature>
<evidence type="ECO:0000256" key="13">
    <source>
        <dbReference type="ARBA" id="ARBA00023128"/>
    </source>
</evidence>
<feature type="domain" description="NADH dehydrogenase subunit 5 C-terminal" evidence="19">
    <location>
        <begin position="416"/>
        <end position="589"/>
    </location>
</feature>
<dbReference type="InterPro" id="IPR003945">
    <property type="entry name" value="NU5C-like"/>
</dbReference>
<gene>
    <name evidence="20" type="primary">ND5</name>
</gene>
<keyword evidence="8" id="KW-1278">Translocase</keyword>
<name>A0A6C0FJH7_9ECHI</name>
<dbReference type="GeneID" id="43964893"/>
<feature type="transmembrane region" description="Helical" evidence="16">
    <location>
        <begin position="70"/>
        <end position="97"/>
    </location>
</feature>
<evidence type="ECO:0000256" key="15">
    <source>
        <dbReference type="ARBA" id="ARBA00049551"/>
    </source>
</evidence>
<feature type="transmembrane region" description="Helical" evidence="16">
    <location>
        <begin position="514"/>
        <end position="537"/>
    </location>
</feature>
<dbReference type="InterPro" id="IPR001516">
    <property type="entry name" value="Proton_antipo_N"/>
</dbReference>
<dbReference type="NCBIfam" id="TIGR01974">
    <property type="entry name" value="NDH_I_L"/>
    <property type="match status" value="1"/>
</dbReference>
<dbReference type="Pfam" id="PF00361">
    <property type="entry name" value="Proton_antipo_M"/>
    <property type="match status" value="1"/>
</dbReference>
<evidence type="ECO:0000256" key="5">
    <source>
        <dbReference type="ARBA" id="ARBA00022660"/>
    </source>
</evidence>
<dbReference type="Pfam" id="PF00662">
    <property type="entry name" value="Proton_antipo_N"/>
    <property type="match status" value="1"/>
</dbReference>
<feature type="transmembrane region" description="Helical" evidence="16">
    <location>
        <begin position="165"/>
        <end position="187"/>
    </location>
</feature>
<keyword evidence="14 16" id="KW-0472">Membrane</keyword>
<dbReference type="InterPro" id="IPR010934">
    <property type="entry name" value="NADH_DH_su5_C"/>
</dbReference>
<feature type="transmembrane region" description="Helical" evidence="16">
    <location>
        <begin position="266"/>
        <end position="288"/>
    </location>
</feature>
<feature type="transmembrane region" description="Helical" evidence="16">
    <location>
        <begin position="241"/>
        <end position="260"/>
    </location>
</feature>
<dbReference type="GO" id="GO:0015990">
    <property type="term" value="P:electron transport coupled proton transport"/>
    <property type="evidence" value="ECO:0007669"/>
    <property type="project" value="TreeGrafter"/>
</dbReference>
<dbReference type="EC" id="7.1.1.2" evidence="2 16"/>
<evidence type="ECO:0000259" key="18">
    <source>
        <dbReference type="Pfam" id="PF00662"/>
    </source>
</evidence>
<dbReference type="GO" id="GO:0005743">
    <property type="term" value="C:mitochondrial inner membrane"/>
    <property type="evidence" value="ECO:0007669"/>
    <property type="project" value="UniProtKB-SubCell"/>
</dbReference>
<dbReference type="GO" id="GO:0008137">
    <property type="term" value="F:NADH dehydrogenase (ubiquinone) activity"/>
    <property type="evidence" value="ECO:0007669"/>
    <property type="project" value="UniProtKB-EC"/>
</dbReference>
<keyword evidence="4 16" id="KW-0813">Transport</keyword>
<accession>A0A6C0FJH7</accession>
<keyword evidence="9" id="KW-0249">Electron transport</keyword>
<dbReference type="PRINTS" id="PR01434">
    <property type="entry name" value="NADHDHGNASE5"/>
</dbReference>
<feature type="transmembrane region" description="Helical" evidence="16">
    <location>
        <begin position="109"/>
        <end position="128"/>
    </location>
</feature>
<keyword evidence="10 16" id="KW-1133">Transmembrane helix</keyword>
<dbReference type="EMBL" id="MK343092">
    <property type="protein sequence ID" value="QHT54190.1"/>
    <property type="molecule type" value="Genomic_DNA"/>
</dbReference>
<dbReference type="RefSeq" id="YP_009730147.1">
    <property type="nucleotide sequence ID" value="NC_045937.1"/>
</dbReference>
<dbReference type="InterPro" id="IPR001750">
    <property type="entry name" value="ND/Mrp_TM"/>
</dbReference>
<reference evidence="20" key="1">
    <citation type="journal article" date="2019" name="Mar. Biol. Res.">
        <title>Mitochondrial gene rearrangement and phylogenetic relationships in the Amphilepidida and Ophiacanthida (Echinodermata, Ophiuroidea).</title>
        <authorList>
            <person name="Lee T."/>
            <person name="Bae Y.J."/>
            <person name="Shin S."/>
        </authorList>
    </citation>
    <scope>NUCLEOTIDE SEQUENCE</scope>
</reference>
<keyword evidence="5" id="KW-0679">Respiratory chain</keyword>
<comment type="similarity">
    <text evidence="16">Belongs to the complex I subunit 5 family.</text>
</comment>
<keyword evidence="11 16" id="KW-0520">NAD</keyword>
<dbReference type="CTD" id="4540"/>
<feature type="transmembrane region" description="Helical" evidence="16">
    <location>
        <begin position="134"/>
        <end position="153"/>
    </location>
</feature>
<evidence type="ECO:0000313" key="20">
    <source>
        <dbReference type="EMBL" id="QHT54190.1"/>
    </source>
</evidence>
<evidence type="ECO:0000256" key="11">
    <source>
        <dbReference type="ARBA" id="ARBA00023027"/>
    </source>
</evidence>
<keyword evidence="13 16" id="KW-0496">Mitochondrion</keyword>
<dbReference type="GO" id="GO:0003954">
    <property type="term" value="F:NADH dehydrogenase activity"/>
    <property type="evidence" value="ECO:0007669"/>
    <property type="project" value="TreeGrafter"/>
</dbReference>
<evidence type="ECO:0000256" key="7">
    <source>
        <dbReference type="ARBA" id="ARBA00022792"/>
    </source>
</evidence>
<feature type="transmembrane region" description="Helical" evidence="16">
    <location>
        <begin position="359"/>
        <end position="381"/>
    </location>
</feature>
<evidence type="ECO:0000256" key="16">
    <source>
        <dbReference type="RuleBase" id="RU003404"/>
    </source>
</evidence>
<feature type="transmembrane region" description="Helical" evidence="16">
    <location>
        <begin position="6"/>
        <end position="25"/>
    </location>
</feature>
<feature type="transmembrane region" description="Helical" evidence="16">
    <location>
        <begin position="443"/>
        <end position="468"/>
    </location>
</feature>
<feature type="transmembrane region" description="Helical" evidence="16">
    <location>
        <begin position="401"/>
        <end position="422"/>
    </location>
</feature>
<sequence length="595" mass="65542">MIFSLTPLLAFVLFLLFTIFLINTLKSYTQTRLLLTLSVSASIILSVWVWSDMPKIIVTLQWWFNHLNGFSLSFCLDTASVLFTCVALIVTWSIIEFTQYYMASDPNKALFQNTLILFLLLMLVLVTANNLFTLFIGWEGVGILSFILIGWWFSRNDANSAAIQAILYNRIGDIGLIAAMALSIFYYNTWNINEIQLQTSTNPLNTLICLGFILAAIGKSAQFGLHAWLPSAMEGPTPVSALLHSSTMVVAGIFLLYRTANLFPSWALSLICMIGSLTAIFAASVALFQFDIKKIIAYSTTSQLGLMAIAIGIGANSLALFHICTHAFFKALLFLCSGSIIHQANNEQDLRKIGNYSSLLPFTTSAIIIGSLALSGTPFLGGFYSKDLILEHINTNTTNSVSIFLGLIATLMTSAYSARLIYYLNTPNTFIQPINPLSENLRLIFWPLTRLIFGAIIAGWIISLTLFNYSPLIIIDLEKLAPLILTIIGIVIILTSLNTIGLSPAKIPQLFTSTWFFVNISHPIILFLSFSNSLIGVLRTGDYGWLSLLGGYGIASTTRSITRTLNNAFSGNLLSYFTISFLSILIAFAALFTTL</sequence>
<feature type="transmembrane region" description="Helical" evidence="16">
    <location>
        <begin position="573"/>
        <end position="592"/>
    </location>
</feature>
<proteinExistence type="inferred from homology"/>
<keyword evidence="12 16" id="KW-0830">Ubiquinone</keyword>
<evidence type="ECO:0000256" key="3">
    <source>
        <dbReference type="ARBA" id="ARBA00021096"/>
    </source>
</evidence>
<keyword evidence="6 16" id="KW-0812">Transmembrane</keyword>
<evidence type="ECO:0000256" key="10">
    <source>
        <dbReference type="ARBA" id="ARBA00022989"/>
    </source>
</evidence>
<dbReference type="PANTHER" id="PTHR42829">
    <property type="entry name" value="NADH-UBIQUINONE OXIDOREDUCTASE CHAIN 5"/>
    <property type="match status" value="1"/>
</dbReference>
<evidence type="ECO:0000256" key="8">
    <source>
        <dbReference type="ARBA" id="ARBA00022967"/>
    </source>
</evidence>
<dbReference type="PANTHER" id="PTHR42829:SF2">
    <property type="entry name" value="NADH-UBIQUINONE OXIDOREDUCTASE CHAIN 5"/>
    <property type="match status" value="1"/>
</dbReference>
<evidence type="ECO:0000256" key="1">
    <source>
        <dbReference type="ARBA" id="ARBA00004448"/>
    </source>
</evidence>
<evidence type="ECO:0000256" key="6">
    <source>
        <dbReference type="ARBA" id="ARBA00022692"/>
    </source>
</evidence>